<reference evidence="2 3" key="1">
    <citation type="journal article" date="2015" name="Genome Biol. Evol.">
        <title>Phylogenomic analyses indicate that early fungi evolved digesting cell walls of algal ancestors of land plants.</title>
        <authorList>
            <person name="Chang Y."/>
            <person name="Wang S."/>
            <person name="Sekimoto S."/>
            <person name="Aerts A.L."/>
            <person name="Choi C."/>
            <person name="Clum A."/>
            <person name="LaButti K.M."/>
            <person name="Lindquist E.A."/>
            <person name="Yee Ngan C."/>
            <person name="Ohm R.A."/>
            <person name="Salamov A.A."/>
            <person name="Grigoriev I.V."/>
            <person name="Spatafora J.W."/>
            <person name="Berbee M.L."/>
        </authorList>
    </citation>
    <scope>NUCLEOTIDE SEQUENCE [LARGE SCALE GENOMIC DNA]</scope>
    <source>
        <strain evidence="2 3">NRRL 28638</strain>
    </source>
</reference>
<feature type="region of interest" description="Disordered" evidence="1">
    <location>
        <begin position="375"/>
        <end position="408"/>
    </location>
</feature>
<name>A0A137P021_CONC2</name>
<sequence length="408" mass="45365">MTKYKHINLTCQRPSYLNSVHDPSNGFVTPSQHMSHHEVHSQHPIHSTHIQSAPIHPAPHQSISAPTTLANLQSQASTPNSTQSQPQVQNHTVNPALTNSAVDTVSAAQNSLTLPSNNGMTQMINPHDTQQKRKSGGYERWSQSDIRKVLDWFKNDENFTLWSTNKDTGLQTLLEQTQIDKNLSQLKNKITLMRATHRTVRNKKRFGNLQDKLQPGESVQAGVIRLCPHFEDLEFIFGDEENNNINESKKSSPKSRPQQPIKTAIPIQTSSNFINIAPGPIQGVNYASSVKSRKILPKPDRPPPLNIQDTLQTFSTQIHSQTLILKKLAGAVERNTALLRKLIERPTPYPLPVNYKNDAIPFDILGTSSHDTTIDGLPLPINQNGTLPSDELNESLPGQLNDSLPGLN</sequence>
<dbReference type="Proteomes" id="UP000070444">
    <property type="component" value="Unassembled WGS sequence"/>
</dbReference>
<evidence type="ECO:0000313" key="2">
    <source>
        <dbReference type="EMBL" id="KXN68342.1"/>
    </source>
</evidence>
<gene>
    <name evidence="2" type="ORF">CONCODRAFT_19028</name>
</gene>
<keyword evidence="3" id="KW-1185">Reference proteome</keyword>
<dbReference type="AlphaFoldDB" id="A0A137P021"/>
<evidence type="ECO:0000313" key="3">
    <source>
        <dbReference type="Proteomes" id="UP000070444"/>
    </source>
</evidence>
<evidence type="ECO:0000256" key="1">
    <source>
        <dbReference type="SAM" id="MobiDB-lite"/>
    </source>
</evidence>
<dbReference type="EMBL" id="KQ964581">
    <property type="protein sequence ID" value="KXN68342.1"/>
    <property type="molecule type" value="Genomic_DNA"/>
</dbReference>
<feature type="region of interest" description="Disordered" evidence="1">
    <location>
        <begin position="111"/>
        <end position="140"/>
    </location>
</feature>
<accession>A0A137P021</accession>
<feature type="compositionally biased region" description="Polar residues" evidence="1">
    <location>
        <begin position="111"/>
        <end position="128"/>
    </location>
</feature>
<organism evidence="2 3">
    <name type="scientific">Conidiobolus coronatus (strain ATCC 28846 / CBS 209.66 / NRRL 28638)</name>
    <name type="common">Delacroixia coronata</name>
    <dbReference type="NCBI Taxonomy" id="796925"/>
    <lineage>
        <taxon>Eukaryota</taxon>
        <taxon>Fungi</taxon>
        <taxon>Fungi incertae sedis</taxon>
        <taxon>Zoopagomycota</taxon>
        <taxon>Entomophthoromycotina</taxon>
        <taxon>Entomophthoromycetes</taxon>
        <taxon>Entomophthorales</taxon>
        <taxon>Ancylistaceae</taxon>
        <taxon>Conidiobolus</taxon>
    </lineage>
</organism>
<protein>
    <submittedName>
        <fullName evidence="2">Uncharacterized protein</fullName>
    </submittedName>
</protein>
<proteinExistence type="predicted"/>